<comment type="function">
    <text evidence="9">Involved in the biosynthesis of ADP-glucose, a building block required for the elongation reactions to produce glycogen. Catalyzes the reaction between ATP and alpha-D-glucose 1-phosphate (G1P) to produce pyrophosphate and ADP-Glc.</text>
</comment>
<organism evidence="12 14">
    <name type="scientific">Paenibacillus urinalis</name>
    <dbReference type="NCBI Taxonomy" id="521520"/>
    <lineage>
        <taxon>Bacteria</taxon>
        <taxon>Bacillati</taxon>
        <taxon>Bacillota</taxon>
        <taxon>Bacilli</taxon>
        <taxon>Bacillales</taxon>
        <taxon>Paenibacillaceae</taxon>
        <taxon>Paenibacillus</taxon>
    </lineage>
</organism>
<dbReference type="AlphaFoldDB" id="A0AAX3MXD7"/>
<dbReference type="NCBIfam" id="NF003670">
    <property type="entry name" value="PRK05293.1"/>
    <property type="match status" value="1"/>
</dbReference>
<evidence type="ECO:0000256" key="8">
    <source>
        <dbReference type="ARBA" id="ARBA00023277"/>
    </source>
</evidence>
<dbReference type="Pfam" id="PF24894">
    <property type="entry name" value="Hexapep_GlmU"/>
    <property type="match status" value="1"/>
</dbReference>
<keyword evidence="7 9" id="KW-0320">Glycogen biosynthesis</keyword>
<dbReference type="InterPro" id="IPR056818">
    <property type="entry name" value="GlmU/GlgC-like_hexapep"/>
</dbReference>
<dbReference type="InterPro" id="IPR029044">
    <property type="entry name" value="Nucleotide-diphossugar_trans"/>
</dbReference>
<dbReference type="Proteomes" id="UP001220962">
    <property type="component" value="Chromosome"/>
</dbReference>
<evidence type="ECO:0000313" key="15">
    <source>
        <dbReference type="Proteomes" id="UP001221519"/>
    </source>
</evidence>
<dbReference type="CDD" id="cd04651">
    <property type="entry name" value="LbH_G1P_AT_C"/>
    <property type="match status" value="1"/>
</dbReference>
<evidence type="ECO:0000256" key="2">
    <source>
        <dbReference type="ARBA" id="ARBA00022600"/>
    </source>
</evidence>
<comment type="pathway">
    <text evidence="9">Glycan biosynthesis; glycogen biosynthesis.</text>
</comment>
<comment type="catalytic activity">
    <reaction evidence="9">
        <text>alpha-D-glucose 1-phosphate + ATP + H(+) = ADP-alpha-D-glucose + diphosphate</text>
        <dbReference type="Rhea" id="RHEA:12120"/>
        <dbReference type="ChEBI" id="CHEBI:15378"/>
        <dbReference type="ChEBI" id="CHEBI:30616"/>
        <dbReference type="ChEBI" id="CHEBI:33019"/>
        <dbReference type="ChEBI" id="CHEBI:57498"/>
        <dbReference type="ChEBI" id="CHEBI:58601"/>
        <dbReference type="EC" id="2.7.7.27"/>
    </reaction>
</comment>
<evidence type="ECO:0000256" key="3">
    <source>
        <dbReference type="ARBA" id="ARBA00022679"/>
    </source>
</evidence>
<evidence type="ECO:0000256" key="6">
    <source>
        <dbReference type="ARBA" id="ARBA00022840"/>
    </source>
</evidence>
<keyword evidence="4 9" id="KW-0548">Nucleotidyltransferase</keyword>
<evidence type="ECO:0000313" key="13">
    <source>
        <dbReference type="EMBL" id="WDI00782.1"/>
    </source>
</evidence>
<dbReference type="SUPFAM" id="SSF51161">
    <property type="entry name" value="Trimeric LpxA-like enzymes"/>
    <property type="match status" value="1"/>
</dbReference>
<accession>A0AAX3MXD7</accession>
<dbReference type="Gene3D" id="3.90.550.10">
    <property type="entry name" value="Spore Coat Polysaccharide Biosynthesis Protein SpsA, Chain A"/>
    <property type="match status" value="1"/>
</dbReference>
<dbReference type="Gene3D" id="2.160.10.10">
    <property type="entry name" value="Hexapeptide repeat proteins"/>
    <property type="match status" value="1"/>
</dbReference>
<feature type="binding site" evidence="9">
    <location>
        <position position="165"/>
    </location>
    <ligand>
        <name>alpha-D-glucose 1-phosphate</name>
        <dbReference type="ChEBI" id="CHEBI:58601"/>
    </ligand>
</feature>
<dbReference type="Proteomes" id="UP001221519">
    <property type="component" value="Chromosome"/>
</dbReference>
<dbReference type="EMBL" id="CP118108">
    <property type="protein sequence ID" value="WDI00782.1"/>
    <property type="molecule type" value="Genomic_DNA"/>
</dbReference>
<evidence type="ECO:0000256" key="7">
    <source>
        <dbReference type="ARBA" id="ARBA00023056"/>
    </source>
</evidence>
<comment type="caution">
    <text evidence="9">Lacks conserved residue(s) required for the propagation of feature annotation.</text>
</comment>
<dbReference type="Pfam" id="PF00483">
    <property type="entry name" value="NTP_transferase"/>
    <property type="match status" value="1"/>
</dbReference>
<comment type="subunit">
    <text evidence="9">Homotetramer.</text>
</comment>
<gene>
    <name evidence="9" type="primary">glgC</name>
    <name evidence="12" type="ORF">PUW23_16180</name>
    <name evidence="13" type="ORF">PUW25_16005</name>
</gene>
<evidence type="ECO:0000256" key="5">
    <source>
        <dbReference type="ARBA" id="ARBA00022741"/>
    </source>
</evidence>
<dbReference type="GO" id="GO:0008878">
    <property type="term" value="F:glucose-1-phosphate adenylyltransferase activity"/>
    <property type="evidence" value="ECO:0007669"/>
    <property type="project" value="UniProtKB-UniRule"/>
</dbReference>
<evidence type="ECO:0000256" key="9">
    <source>
        <dbReference type="HAMAP-Rule" id="MF_00624"/>
    </source>
</evidence>
<proteinExistence type="inferred from homology"/>
<feature type="binding site" evidence="9">
    <location>
        <position position="191"/>
    </location>
    <ligand>
        <name>alpha-D-glucose 1-phosphate</name>
        <dbReference type="ChEBI" id="CHEBI:58601"/>
    </ligand>
</feature>
<dbReference type="PROSITE" id="PS00808">
    <property type="entry name" value="ADP_GLC_PYROPHOSPH_1"/>
    <property type="match status" value="1"/>
</dbReference>
<dbReference type="InterPro" id="IPR005835">
    <property type="entry name" value="NTP_transferase_dom"/>
</dbReference>
<evidence type="ECO:0000313" key="14">
    <source>
        <dbReference type="Proteomes" id="UP001220962"/>
    </source>
</evidence>
<dbReference type="InterPro" id="IPR005836">
    <property type="entry name" value="ADP_Glu_pyroP_CS"/>
</dbReference>
<keyword evidence="3 9" id="KW-0808">Transferase</keyword>
<dbReference type="CDD" id="cd02508">
    <property type="entry name" value="ADP_Glucose_PP"/>
    <property type="match status" value="1"/>
</dbReference>
<keyword evidence="5 9" id="KW-0547">Nucleotide-binding</keyword>
<dbReference type="HAMAP" id="MF_00624">
    <property type="entry name" value="GlgC"/>
    <property type="match status" value="1"/>
</dbReference>
<dbReference type="PROSITE" id="PS00810">
    <property type="entry name" value="ADP_GLC_PYROPHOSPH_3"/>
    <property type="match status" value="1"/>
</dbReference>
<comment type="similarity">
    <text evidence="1 9">Belongs to the bacterial/plant glucose-1-phosphate adenylyltransferase family.</text>
</comment>
<dbReference type="EMBL" id="CP118101">
    <property type="protein sequence ID" value="WDH81067.1"/>
    <property type="molecule type" value="Genomic_DNA"/>
</dbReference>
<dbReference type="PANTHER" id="PTHR43523:SF2">
    <property type="entry name" value="GLUCOSE-1-PHOSPHATE ADENYLYLTRANSFERASE"/>
    <property type="match status" value="1"/>
</dbReference>
<dbReference type="NCBIfam" id="TIGR02091">
    <property type="entry name" value="glgC"/>
    <property type="match status" value="1"/>
</dbReference>
<keyword evidence="15" id="KW-1185">Reference proteome</keyword>
<evidence type="ECO:0000313" key="12">
    <source>
        <dbReference type="EMBL" id="WDH81067.1"/>
    </source>
</evidence>
<reference evidence="12 15" key="1">
    <citation type="submission" date="2023-02" db="EMBL/GenBank/DDBJ databases">
        <title>Pathogen: clinical or host-associated sample.</title>
        <authorList>
            <person name="Hergert J."/>
            <person name="Casey R."/>
            <person name="Wagner J."/>
            <person name="Young E.L."/>
            <person name="Oakeson K.F."/>
        </authorList>
    </citation>
    <scope>NUCLEOTIDE SEQUENCE</scope>
    <source>
        <strain evidence="13 15">2022CK-00829</strain>
        <strain evidence="12">2022CK-00830</strain>
    </source>
</reference>
<evidence type="ECO:0000259" key="11">
    <source>
        <dbReference type="Pfam" id="PF24894"/>
    </source>
</evidence>
<keyword evidence="6 9" id="KW-0067">ATP-binding</keyword>
<dbReference type="GO" id="GO:0005978">
    <property type="term" value="P:glycogen biosynthetic process"/>
    <property type="evidence" value="ECO:0007669"/>
    <property type="project" value="UniProtKB-UniRule"/>
</dbReference>
<keyword evidence="2 9" id="KW-0321">Glycogen metabolism</keyword>
<dbReference type="PANTHER" id="PTHR43523">
    <property type="entry name" value="GLUCOSE-1-PHOSPHATE ADENYLYLTRANSFERASE-RELATED"/>
    <property type="match status" value="1"/>
</dbReference>
<name>A0AAX3MXD7_9BACL</name>
<feature type="site" description="Could play a key role in the communication between the regulatory and the substrate sites" evidence="9">
    <location>
        <position position="60"/>
    </location>
</feature>
<keyword evidence="8 9" id="KW-0119">Carbohydrate metabolism</keyword>
<protein>
    <recommendedName>
        <fullName evidence="9">Glucose-1-phosphate adenylyltransferase</fullName>
        <ecNumber evidence="9">2.7.7.27</ecNumber>
    </recommendedName>
    <alternativeName>
        <fullName evidence="9">ADP-glucose pyrophosphorylase</fullName>
        <shortName evidence="9">ADPGlc PPase</shortName>
    </alternativeName>
    <alternativeName>
        <fullName evidence="9">ADP-glucose synthase</fullName>
    </alternativeName>
</protein>
<dbReference type="InterPro" id="IPR011004">
    <property type="entry name" value="Trimer_LpxA-like_sf"/>
</dbReference>
<dbReference type="InterPro" id="IPR011831">
    <property type="entry name" value="ADP-Glc_PPase"/>
</dbReference>
<dbReference type="EC" id="2.7.7.27" evidence="9"/>
<feature type="binding site" evidence="9">
    <location>
        <position position="100"/>
    </location>
    <ligand>
        <name>alpha-D-glucose 1-phosphate</name>
        <dbReference type="ChEBI" id="CHEBI:58601"/>
    </ligand>
</feature>
<feature type="binding site" evidence="9">
    <location>
        <begin position="180"/>
        <end position="181"/>
    </location>
    <ligand>
        <name>alpha-D-glucose 1-phosphate</name>
        <dbReference type="ChEBI" id="CHEBI:58601"/>
    </ligand>
</feature>
<dbReference type="GO" id="GO:0005524">
    <property type="term" value="F:ATP binding"/>
    <property type="evidence" value="ECO:0007669"/>
    <property type="project" value="UniProtKB-KW"/>
</dbReference>
<dbReference type="InterPro" id="IPR023049">
    <property type="entry name" value="GlgC_bac"/>
</dbReference>
<feature type="domain" description="Glucose-1-phosphate adenylyltransferase/Bifunctional protein GlmU-like C-terminal hexapeptide" evidence="11">
    <location>
        <begin position="289"/>
        <end position="360"/>
    </location>
</feature>
<dbReference type="RefSeq" id="WP_047910603.1">
    <property type="nucleotide sequence ID" value="NZ_CP118101.1"/>
</dbReference>
<evidence type="ECO:0000259" key="10">
    <source>
        <dbReference type="Pfam" id="PF00483"/>
    </source>
</evidence>
<evidence type="ECO:0000256" key="4">
    <source>
        <dbReference type="ARBA" id="ARBA00022695"/>
    </source>
</evidence>
<evidence type="ECO:0000256" key="1">
    <source>
        <dbReference type="ARBA" id="ARBA00010443"/>
    </source>
</evidence>
<sequence>MAKKDCIAMLLAGGEGKRLAPLTSSIAKPAVHFGGNYRIIDFPLSNCVNSGIDTVGVLTQYEAESLHQHIGEGEPWRLNQSGGNGISLLPSWNIGCEEGYCGTADAIYKNIEFIDQHDPEDVLILSGDHIYQMDYRELLQYHTDKGAKATIAVIEVPWNEAHRFGVMGADEDMRVTEFVEKPAKPESNLASMGIYVFKWSYLKEHLLRDAAIQESGHDFGKDLIPAMLTSEDPLYVYNFNGYWKDVGTVQSLWDAHMDLLNGVTLNKESEQTWPMFTRQWRTKPSAHKPRTSSFDTCMVHESCAIEGDADRSVIFYGVEIGKSSSIKDSVVMPNAKIGRNVTIEHAIIGEGAIVRDGAVIKGKVDEIVVIGPHETVVSKPAVRTQPNRLLKEVYEKTGRLRAEGLSS</sequence>
<feature type="domain" description="Nucleotidyl transferase" evidence="10">
    <location>
        <begin position="8"/>
        <end position="261"/>
    </location>
</feature>
<dbReference type="SUPFAM" id="SSF53448">
    <property type="entry name" value="Nucleotide-diphospho-sugar transferases"/>
    <property type="match status" value="1"/>
</dbReference>